<accession>A0A060T0Z7</accession>
<dbReference type="InterPro" id="IPR000571">
    <property type="entry name" value="Znf_CCCH"/>
</dbReference>
<keyword evidence="6" id="KW-1185">Reference proteome</keyword>
<dbReference type="OrthoDB" id="245563at2759"/>
<dbReference type="SMART" id="SM00028">
    <property type="entry name" value="TPR"/>
    <property type="match status" value="2"/>
</dbReference>
<name>A0A060T0Z7_PYCCI</name>
<dbReference type="Proteomes" id="UP000029665">
    <property type="component" value="Unassembled WGS sequence"/>
</dbReference>
<dbReference type="STRING" id="5643.A0A060T0Z7"/>
<evidence type="ECO:0000313" key="6">
    <source>
        <dbReference type="Proteomes" id="UP000029665"/>
    </source>
</evidence>
<dbReference type="GO" id="GO:0101031">
    <property type="term" value="C:protein folding chaperone complex"/>
    <property type="evidence" value="ECO:0007669"/>
    <property type="project" value="TreeGrafter"/>
</dbReference>
<dbReference type="Gene3D" id="3.30.1370.210">
    <property type="match status" value="1"/>
</dbReference>
<feature type="domain" description="C3H1-type" evidence="4">
    <location>
        <begin position="560"/>
        <end position="588"/>
    </location>
</feature>
<keyword evidence="2" id="KW-0862">Zinc</keyword>
<feature type="zinc finger region" description="C3H1-type" evidence="2">
    <location>
        <begin position="526"/>
        <end position="553"/>
    </location>
</feature>
<comment type="caution">
    <text evidence="5">The sequence shown here is derived from an EMBL/GenBank/DDBJ whole genome shotgun (WGS) entry which is preliminary data.</text>
</comment>
<feature type="zinc finger region" description="C3H1-type" evidence="2">
    <location>
        <begin position="560"/>
        <end position="588"/>
    </location>
</feature>
<dbReference type="InterPro" id="IPR051966">
    <property type="entry name" value="RPAP3"/>
</dbReference>
<keyword evidence="2" id="KW-0479">Metal-binding</keyword>
<dbReference type="SMART" id="SM00356">
    <property type="entry name" value="ZnF_C3H1"/>
    <property type="match status" value="2"/>
</dbReference>
<evidence type="ECO:0000256" key="1">
    <source>
        <dbReference type="ARBA" id="ARBA00022803"/>
    </source>
</evidence>
<gene>
    <name evidence="5" type="ORF">BN946_scf184770.g2</name>
</gene>
<organism evidence="5 6">
    <name type="scientific">Pycnoporus cinnabarinus</name>
    <name type="common">Cinnabar-red polypore</name>
    <name type="synonym">Trametes cinnabarina</name>
    <dbReference type="NCBI Taxonomy" id="5643"/>
    <lineage>
        <taxon>Eukaryota</taxon>
        <taxon>Fungi</taxon>
        <taxon>Dikarya</taxon>
        <taxon>Basidiomycota</taxon>
        <taxon>Agaricomycotina</taxon>
        <taxon>Agaricomycetes</taxon>
        <taxon>Polyporales</taxon>
        <taxon>Polyporaceae</taxon>
        <taxon>Trametes</taxon>
    </lineage>
</organism>
<evidence type="ECO:0000256" key="2">
    <source>
        <dbReference type="PROSITE-ProRule" id="PRU00723"/>
    </source>
</evidence>
<feature type="compositionally biased region" description="Polar residues" evidence="3">
    <location>
        <begin position="88"/>
        <end position="99"/>
    </location>
</feature>
<evidence type="ECO:0000256" key="3">
    <source>
        <dbReference type="SAM" id="MobiDB-lite"/>
    </source>
</evidence>
<sequence length="712" mass="79302">MKSTNVANVSPDNALYVEQRELRRLQRGQVDSPNHSTLKAAAAFTKVGKGRLGYVGDVNGEIPTTAVVIAMCFHTSSRPPVAPGTGVPDQTTRNLSSPADDQKPSILIISFQELSDRDHYAQLYRAIRQHASVTQVWDRRATLRALSLSSPSFSGVLVTDGAIAEPEHSELASRLAECTRAGTRVVLGVDVGCFISPSNMPALFSKWGLRWDRGDYGRTNLTLNPAGLPSPLREAALFPSVSAKALHVKNVRREHAVYVPGPDGWGSGADESPAVFARVGNGYLGYVGDVNGEQQLIRLLIEMLGITIKPGDMGPRMVTESVSYSGGVQTDRRVAVEEEIPLPPQRRARAAEVQTRAAHRARMRQQKKARADRLKEEGNMSFRDQNWLQAAEKYKAAALITGPDPLYLSNLAAALLKLKLWEAADSAASCALLQDPGNVKALYRRAVARKELSRFKAAEEDLMRLLLLDRSNLSARSELDVVRRMKHTERNFDWPGDEDLSDVLSPLYDGPIALEEESDSEDYQHAGNGTPCKSYNHHGCSKGKGCRFRHAPDWKSVRDNLGRNVCIYWLLGTCRYGDERCIYAHDDTYLPKAGWWTNTRRLDRLRQQFSDAVEKSPRHGLTEHILAESLKPMDWRKDVWAFQDYAEAAEIQRQFEELDETDSFVIAQTMADDLRYVANIGGLTAVASYAAEQESQDEEVEYVGYMEEVEPW</sequence>
<keyword evidence="1" id="KW-0802">TPR repeat</keyword>
<evidence type="ECO:0000313" key="5">
    <source>
        <dbReference type="EMBL" id="CDO78199.1"/>
    </source>
</evidence>
<dbReference type="EMBL" id="CCBP010000720">
    <property type="protein sequence ID" value="CDO78199.1"/>
    <property type="molecule type" value="Genomic_DNA"/>
</dbReference>
<reference evidence="5" key="1">
    <citation type="submission" date="2014-01" db="EMBL/GenBank/DDBJ databases">
        <title>The genome of the white-rot fungus Pycnoporus cinnabarinus: a basidiomycete model with a versatile arsenal for lignocellulosic biomass breakdown.</title>
        <authorList>
            <person name="Levasseur A."/>
            <person name="Lomascolo A."/>
            <person name="Ruiz-Duenas F.J."/>
            <person name="Uzan E."/>
            <person name="Piumi F."/>
            <person name="Kues U."/>
            <person name="Ram A.F.J."/>
            <person name="Murat C."/>
            <person name="Haon M."/>
            <person name="Benoit I."/>
            <person name="Arfi Y."/>
            <person name="Chevret D."/>
            <person name="Drula E."/>
            <person name="Kwon M.J."/>
            <person name="Gouret P."/>
            <person name="Lesage-Meessen L."/>
            <person name="Lombard V."/>
            <person name="Mariette J."/>
            <person name="Noirot C."/>
            <person name="Park J."/>
            <person name="Patyshakuliyeva A."/>
            <person name="Wieneger R.A.B."/>
            <person name="Wosten H.A.B."/>
            <person name="Martin F."/>
            <person name="Coutinho P.M."/>
            <person name="de Vries R."/>
            <person name="Martinez A.T."/>
            <person name="Klopp C."/>
            <person name="Pontarotti P."/>
            <person name="Henrissat B."/>
            <person name="Record E."/>
        </authorList>
    </citation>
    <scope>NUCLEOTIDE SEQUENCE [LARGE SCALE GENOMIC DNA]</scope>
    <source>
        <strain evidence="5">BRFM137</strain>
    </source>
</reference>
<dbReference type="PROSITE" id="PS50103">
    <property type="entry name" value="ZF_C3H1"/>
    <property type="match status" value="2"/>
</dbReference>
<dbReference type="InterPro" id="IPR019734">
    <property type="entry name" value="TPR_rpt"/>
</dbReference>
<dbReference type="PANTHER" id="PTHR46423">
    <property type="entry name" value="RNA POLYMERASE II-ASSOCIATED PROTEIN 3"/>
    <property type="match status" value="1"/>
</dbReference>
<protein>
    <recommendedName>
        <fullName evidence="4">C3H1-type domain-containing protein</fullName>
    </recommendedName>
</protein>
<dbReference type="OMA" id="MITRPEN"/>
<dbReference type="AlphaFoldDB" id="A0A060T0Z7"/>
<dbReference type="SUPFAM" id="SSF48452">
    <property type="entry name" value="TPR-like"/>
    <property type="match status" value="1"/>
</dbReference>
<dbReference type="HOGENOM" id="CLU_401773_0_0_1"/>
<dbReference type="PANTHER" id="PTHR46423:SF1">
    <property type="entry name" value="RNA POLYMERASE II-ASSOCIATED PROTEIN 3"/>
    <property type="match status" value="1"/>
</dbReference>
<keyword evidence="2" id="KW-0863">Zinc-finger</keyword>
<dbReference type="Gene3D" id="1.25.40.10">
    <property type="entry name" value="Tetratricopeptide repeat domain"/>
    <property type="match status" value="1"/>
</dbReference>
<feature type="domain" description="C3H1-type" evidence="4">
    <location>
        <begin position="526"/>
        <end position="553"/>
    </location>
</feature>
<dbReference type="GO" id="GO:0008270">
    <property type="term" value="F:zinc ion binding"/>
    <property type="evidence" value="ECO:0007669"/>
    <property type="project" value="UniProtKB-KW"/>
</dbReference>
<proteinExistence type="predicted"/>
<evidence type="ECO:0000259" key="4">
    <source>
        <dbReference type="PROSITE" id="PS50103"/>
    </source>
</evidence>
<feature type="region of interest" description="Disordered" evidence="3">
    <location>
        <begin position="79"/>
        <end position="101"/>
    </location>
</feature>
<dbReference type="InterPro" id="IPR011990">
    <property type="entry name" value="TPR-like_helical_dom_sf"/>
</dbReference>